<reference evidence="2" key="1">
    <citation type="submission" date="2014-08" db="EMBL/GenBank/DDBJ databases">
        <authorList>
            <person name="Sharma Rahul"/>
            <person name="Thines Marco"/>
        </authorList>
    </citation>
    <scope>NUCLEOTIDE SEQUENCE</scope>
</reference>
<dbReference type="AlphaFoldDB" id="A0A0F7SG68"/>
<protein>
    <recommendedName>
        <fullName evidence="3">Mediator of RNA polymerase II transcription subunit 9</fullName>
    </recommendedName>
</protein>
<feature type="region of interest" description="Disordered" evidence="1">
    <location>
        <begin position="109"/>
        <end position="129"/>
    </location>
</feature>
<evidence type="ECO:0000313" key="2">
    <source>
        <dbReference type="EMBL" id="CDZ96229.1"/>
    </source>
</evidence>
<evidence type="ECO:0008006" key="3">
    <source>
        <dbReference type="Google" id="ProtNLM"/>
    </source>
</evidence>
<proteinExistence type="predicted"/>
<sequence length="129" mass="14005">MSSQLESPRSILPSISRLLDLISASQYKDPADASRSDARNVEIASIVGSIKSQLDHALEYARTLPGGDVGEDQVEEIIKMLETRAGEQRQLASVLAGLELPTASSLSFVSQHKTNEKNPDDPQASWTEL</sequence>
<evidence type="ECO:0000256" key="1">
    <source>
        <dbReference type="SAM" id="MobiDB-lite"/>
    </source>
</evidence>
<organism evidence="2">
    <name type="scientific">Phaffia rhodozyma</name>
    <name type="common">Yeast</name>
    <name type="synonym">Xanthophyllomyces dendrorhous</name>
    <dbReference type="NCBI Taxonomy" id="264483"/>
    <lineage>
        <taxon>Eukaryota</taxon>
        <taxon>Fungi</taxon>
        <taxon>Dikarya</taxon>
        <taxon>Basidiomycota</taxon>
        <taxon>Agaricomycotina</taxon>
        <taxon>Tremellomycetes</taxon>
        <taxon>Cystofilobasidiales</taxon>
        <taxon>Mrakiaceae</taxon>
        <taxon>Phaffia</taxon>
    </lineage>
</organism>
<name>A0A0F7SG68_PHARH</name>
<accession>A0A0F7SG68</accession>
<dbReference type="EMBL" id="LN483116">
    <property type="protein sequence ID" value="CDZ96229.1"/>
    <property type="molecule type" value="Genomic_DNA"/>
</dbReference>